<dbReference type="Pfam" id="PF03028">
    <property type="entry name" value="Dynein_heavy"/>
    <property type="match status" value="1"/>
</dbReference>
<dbReference type="FunFam" id="1.10.287.2620:FF:000001">
    <property type="entry name" value="Cytoplasmic dynein heavy chain 1"/>
    <property type="match status" value="1"/>
</dbReference>
<dbReference type="Gene3D" id="1.20.140.100">
    <property type="entry name" value="Dynein heavy chain, N-terminal domain 2"/>
    <property type="match status" value="1"/>
</dbReference>
<evidence type="ECO:0000313" key="23">
    <source>
        <dbReference type="Proteomes" id="UP000549394"/>
    </source>
</evidence>
<keyword evidence="7" id="KW-0067">ATP-binding</keyword>
<dbReference type="Pfam" id="PF12774">
    <property type="entry name" value="AAA_6"/>
    <property type="match status" value="2"/>
</dbReference>
<evidence type="ECO:0000313" key="22">
    <source>
        <dbReference type="EMBL" id="CAD5117394.1"/>
    </source>
</evidence>
<dbReference type="Gene3D" id="1.10.472.130">
    <property type="match status" value="1"/>
</dbReference>
<dbReference type="GO" id="GO:0045505">
    <property type="term" value="F:dynein intermediate chain binding"/>
    <property type="evidence" value="ECO:0007669"/>
    <property type="project" value="InterPro"/>
</dbReference>
<gene>
    <name evidence="22" type="ORF">DGYR_LOCUS5924</name>
</gene>
<dbReference type="GO" id="GO:0005524">
    <property type="term" value="F:ATP binding"/>
    <property type="evidence" value="ECO:0007669"/>
    <property type="project" value="UniProtKB-KW"/>
</dbReference>
<evidence type="ECO:0000256" key="1">
    <source>
        <dbReference type="ARBA" id="ARBA00004245"/>
    </source>
</evidence>
<dbReference type="PANTHER" id="PTHR45703">
    <property type="entry name" value="DYNEIN HEAVY CHAIN"/>
    <property type="match status" value="1"/>
</dbReference>
<evidence type="ECO:0000256" key="7">
    <source>
        <dbReference type="ARBA" id="ARBA00022840"/>
    </source>
</evidence>
<feature type="region of interest" description="Disordered" evidence="13">
    <location>
        <begin position="171"/>
        <end position="203"/>
    </location>
</feature>
<feature type="domain" description="Dynein 2 heavy chain 1 cytoplasmic ATPase lid" evidence="21">
    <location>
        <begin position="2795"/>
        <end position="2893"/>
    </location>
</feature>
<dbReference type="InterPro" id="IPR035706">
    <property type="entry name" value="AAA_9"/>
</dbReference>
<dbReference type="InterPro" id="IPR042228">
    <property type="entry name" value="Dynein_linker_3"/>
</dbReference>
<dbReference type="InterPro" id="IPR013602">
    <property type="entry name" value="Dynein_heavy_linker"/>
</dbReference>
<feature type="compositionally biased region" description="Low complexity" evidence="13">
    <location>
        <begin position="2955"/>
        <end position="2967"/>
    </location>
</feature>
<feature type="region of interest" description="Disordered" evidence="13">
    <location>
        <begin position="2928"/>
        <end position="3008"/>
    </location>
</feature>
<dbReference type="Gene3D" id="1.10.287.2620">
    <property type="match status" value="1"/>
</dbReference>
<dbReference type="Gene3D" id="1.10.8.710">
    <property type="match status" value="1"/>
</dbReference>
<dbReference type="InterPro" id="IPR054354">
    <property type="entry name" value="DYNC2H1-like_lid"/>
</dbReference>
<feature type="region of interest" description="Disordered" evidence="13">
    <location>
        <begin position="3032"/>
        <end position="3065"/>
    </location>
</feature>
<dbReference type="InterPro" id="IPR035699">
    <property type="entry name" value="AAA_6"/>
</dbReference>
<feature type="domain" description="Dynein heavy chain ATP-binding dynein motor region" evidence="19">
    <location>
        <begin position="3804"/>
        <end position="3895"/>
    </location>
</feature>
<dbReference type="InterPro" id="IPR043157">
    <property type="entry name" value="Dynein_AAA1S"/>
</dbReference>
<dbReference type="Gene3D" id="1.20.58.1120">
    <property type="match status" value="1"/>
</dbReference>
<feature type="domain" description="Dynein heavy chain hydrolytic ATP-binding dynein motor region" evidence="16">
    <location>
        <begin position="1709"/>
        <end position="1824"/>
    </location>
</feature>
<dbReference type="Gene3D" id="3.40.50.300">
    <property type="entry name" value="P-loop containing nucleotide triphosphate hydrolases"/>
    <property type="match status" value="6"/>
</dbReference>
<dbReference type="OrthoDB" id="5986589at2759"/>
<evidence type="ECO:0000259" key="18">
    <source>
        <dbReference type="Pfam" id="PF12780"/>
    </source>
</evidence>
<evidence type="ECO:0000259" key="19">
    <source>
        <dbReference type="Pfam" id="PF12781"/>
    </source>
</evidence>
<dbReference type="Gene3D" id="3.20.180.20">
    <property type="entry name" value="Dynein heavy chain, N-terminal domain 2"/>
    <property type="match status" value="1"/>
</dbReference>
<dbReference type="Pfam" id="PF12777">
    <property type="entry name" value="MT"/>
    <property type="match status" value="1"/>
</dbReference>
<dbReference type="Gene3D" id="1.20.920.20">
    <property type="match status" value="1"/>
</dbReference>
<keyword evidence="11" id="KW-0206">Cytoskeleton</keyword>
<dbReference type="SUPFAM" id="SSF52540">
    <property type="entry name" value="P-loop containing nucleoside triphosphate hydrolases"/>
    <property type="match status" value="2"/>
</dbReference>
<feature type="coiled-coil region" evidence="12">
    <location>
        <begin position="3642"/>
        <end position="3732"/>
    </location>
</feature>
<evidence type="ECO:0000259" key="14">
    <source>
        <dbReference type="Pfam" id="PF03028"/>
    </source>
</evidence>
<dbReference type="Pfam" id="PF12781">
    <property type="entry name" value="AAA_9"/>
    <property type="match status" value="1"/>
</dbReference>
<evidence type="ECO:0000256" key="13">
    <source>
        <dbReference type="SAM" id="MobiDB-lite"/>
    </source>
</evidence>
<dbReference type="Proteomes" id="UP000549394">
    <property type="component" value="Unassembled WGS sequence"/>
</dbReference>
<dbReference type="GO" id="GO:0051959">
    <property type="term" value="F:dynein light intermediate chain binding"/>
    <property type="evidence" value="ECO:0007669"/>
    <property type="project" value="InterPro"/>
</dbReference>
<feature type="domain" description="Dynein heavy chain AAA 5 extension" evidence="20">
    <location>
        <begin position="2484"/>
        <end position="2591"/>
    </location>
</feature>
<feature type="domain" description="Dynein heavy chain linker" evidence="15">
    <location>
        <begin position="1056"/>
        <end position="1521"/>
    </location>
</feature>
<dbReference type="PANTHER" id="PTHR45703:SF36">
    <property type="entry name" value="DYNEIN HEAVY CHAIN, CYTOPLASMIC"/>
    <property type="match status" value="1"/>
</dbReference>
<evidence type="ECO:0000259" key="20">
    <source>
        <dbReference type="Pfam" id="PF17852"/>
    </source>
</evidence>
<keyword evidence="9 12" id="KW-0175">Coiled coil</keyword>
<evidence type="ECO:0000256" key="4">
    <source>
        <dbReference type="ARBA" id="ARBA00022701"/>
    </source>
</evidence>
<dbReference type="InterPro" id="IPR004273">
    <property type="entry name" value="Dynein_heavy_D6_P-loop"/>
</dbReference>
<feature type="compositionally biased region" description="Polar residues" evidence="13">
    <location>
        <begin position="3033"/>
        <end position="3065"/>
    </location>
</feature>
<dbReference type="GO" id="GO:0007018">
    <property type="term" value="P:microtubule-based movement"/>
    <property type="evidence" value="ECO:0007669"/>
    <property type="project" value="InterPro"/>
</dbReference>
<dbReference type="InterPro" id="IPR026983">
    <property type="entry name" value="DHC"/>
</dbReference>
<sequence>MAYRVDTGMRLHLESPRKLPVLPAGKCLVAPDASKSISTREEQINNWAYEARNRLQNILDANDKARFSTEIKEPKEEDVQELADSLIALFIDAMKKNTREHWEFIRDILPLCKPFKEYLIRRHSLIHYLERVRQHIKQYQEKFFDLHITEALKMVFYEDYLAIERYDSQPKNSYNEPGPPRSQLAQSSEEPITNFQNWSPKKKFKDPFRGIPVRKKDKYVKSMKPLTFKDLKESFSNVILQMASNEAIWNSTNNFLAMAHGAESINDEDEIKEEESDSDEERICVPTPRILANAKKIVPDVEVGTVPENLSGREAVEYLTKMKNLGKIRCVYLNLKASDKHYRPYDLISVPKDKVNREHFVFSVFGVLHVVANQPSETLLLEEWYKYAVLWEACSKIAFFKNFLVKKMFQRWLHNSSKKKFCRIRKNVLTTHLQSVNSYGSALLHVYRLCNECLRLQFLPDDIRKSYLLSEFEDDVEAKAIEAREVLEKFVKYNQIVLDVTTEECFKRLRHCMEQMSYQPVFSKDSIHLQKKKHLQRMDNLRVAKDEARRLGNLAKLIDQLLLAHLVQIARESVVSFVKDNLNCGTNDDRDAFMKCFLVFESDQLTISPNYDRLKSSLRKTVTNVADLLSKAAENIDGAIKVNVPETVGNEDVMLAEMSFTRRPSKRDKKAADKRRIMSPPNIKIEELPTKENDDMGQKTPPLVKPPEAEKDLMITGVGFIGQYSPLSRGNLQHKLDNDDFYQESLQLEESLVDESLKDIEDFCNSNAWLNEIYAFASKWKSNHVNQWKDKAAFTIEQKLSEIKQYIEKVKAFDKLVICENGLFCVDCTGVHTYLIPRLNGAYKDLCNYVGSEANSMAKSLTNILKEACTKMEDKCTDVAGFAAFARTVNECKANVGNFNIKVDYIKSLYEVVRQAGISEKVDNSEEKLYDTWQTFVVALQEAVEFVNTHTPIISSNLEDTYANRLKKAKTKQAIHEASQKPSEFMKLEETIRELYETATSGKYLDHTQDPTDMIIELRNLREKFVEIEKKMAEASKWKEAIVGEGYDLSFLVEMGSRMDVRLELWKYVQVASNSINEWKRMTLNKFNARKALDKLTECLAATGQLRQAVSPGDKVVRHLYDILADFHSVVPILYKLENSALKARHWRAILVSMGQIYKSDYKYTVEELYSFDLKKYEKQIDDIYEKALKEFDVENRLEKVLEVWVDRKFLLARPIPKSESLRARTPSVKQKKSSLEQYREAVQSSTTLSKRKLKINYEELFMLSSLEDLRFLLEDGRLQLQCMLESGNLCDNEKNARDFYNDLLYVDEILELWQKVQDKWLYLLKIFDEPLLYRKFYSQAILFEYNHSLCMEVIRSIQIDPLVINVAPRPKGVKGHRVLQGEQLAHHLRSIITRQENIIASLNSLLDSTRREFPRLYMVSDDELTSIISLSDDPRSLMPLVRKLFAGIRNLRFSLPKNLPSINQTLDMELNARLLEVSGMVSTHQEEVDLLERIQPAENISEWLSKLERVSKNTIHSLLEGCMETRMDKDEEPYTILEQLEKAKASKDDVEKIVVNIKSTFEHWLLRFPLQCVLLSEAIIWSESVDNALKDGLENELRDLRGKKRHCIEQYVTVVRENMQKELQNENEKRLHTVLYCLISQALYHRDIIENILAKPSVEPNDFAWWASIRYEAHTETNLSPTNCGKSIINRQKLREIEVHQLDQTFRYEYEYLPPTQRLIITPLTERCFIGLSKAIKDFRFPSVCSGKGFGSSSTVKEFLSIIGRPAFTVQCSKLTTVDTLTRSVIGALSSGSGVFFDDMESLSINNLSLLGDYFQTISTTMTLLNSQDESEYLRRGRARHDMTFVQNDKLLPNNSESLVIRRNSLNTLHSLPSNPIPVERQLTVPHGFNEDGLHTYFENTWIKEKESRRHSVYKEIGVRDYLAFGINNKKMPFEYESIYETAIAQQESFIYNWTYKPHFCGHVIINGKLVRTNSTVTIFTSLDSNRKVQLPSNLLSYLRPVSLKVMDLRIIIERYLFSSGFPSASNLAKRFSILLELVKEQLKDVYTGFTIIKSILQIASSYYQYTLQLQASKSDGSIDYERDEEASLVKAIRNVLSSKLNIDDSQRLNELIRDSFPHNSRPRSAEFDMKFTNILEEQLRLRKMTVRKQMIDKIMQLYTAIQTKQPILISGIGGSGKTTMYTLLADSLTTLAKGGEIVEKKEISMEPQRGLSVHMANKLKVLKSLPTDEKIEQQAKKWQKIGAKAGATADVQAAMEVSAHSSTKCVEGVQVDLEVILPNAYSSEDLVGYYKGRTFQRGILHTIFTAANEQLEVSKKSSLRKLPGDDGNNSATSNLLQKWIIFDGDLNAHWLESTSCVFDQTRCLRLPDSSTIFLNDGIRLLSETTNTDNASPTLFGRCYVVHCSDGESVFWRDLLDRWLGDARQKWVLNSASEQLMQTFISFLFNNLLQNESSNSWTHCLFEYSSPEFRRKNTSSLGIFEIASFTSLLGAIFDKFLSRKHWEKVSEEDSMKRKPEDLIQNYLLLLRNLIAFAFIWSIGGNLCANYWTSFNNAFRKMLTLAPVSINIPEEGSVFDYCINTSGNGEWIKWKSTTADKTGNYVFTSTVEKCSYLAEIYLQAHKTILITGENGCGKSTFVNKILAPKLHLTPFAMNPLYESKSFQNQLAAHVNELYSKQVAARKTKLHQSPAENINFFIDDLHLATESVSEMLRQAVCEQRVYSVDKRRHLDFHIAYFILSTSVSGVAGYGKTTFMNSRFLRHINVINLGQPTKEDLTFIFGRRVLSWMEEFPTYSIPNVSKLARAVVQASVEVYEEVRRRFRPTPLTPHYIFTSQNLYDVIGGMTLFTPRPRMPKLSIGSGSAATGSCVRSIVRLWIHENNRIFSDRFVDKSDKHWFDEILEQSLSKYFCSSAETEDFSQPMAAIPEGLDTSSEEEENDDEDNENEPDPLSPPVRQQTKTTSKQDSSSRNLSKLKATSIEYSRNEDSSVTSDSEETTYSQPTSCSSSTTLFENTDEEIRRIDQLQKLKKKFFSKGQTSATTDVPQPPSRGNQTSRRSSKMTSRGSHRTSANFRVLFSAESTEVSGPLLSVKDVLEEKLSSSEIIFARFVFGPYLAVPNDIGDRQYMEVSKRELVEALHRSVEGLENMNFIPFEQAALHVIRLTRCFSLQGSHSLLFSSYRKFGRSTCVKLACLMSNCLFIEGSDEQTLKNACHAAGVSCKPTVVVVKNVEDIKTVVCIVQTGYTPQMFTDAEKADIALNVAGVKVAKIDRIHAALLKYVKNLQANLHFVICIDRNTENLHNMTDFSNLMANLSPILSKGAIIDNYEPWTTEAYQCIATKLIPSSNHQTIGEVMAYIHQTSGDLYRAQFPSPPRYLSAFSLKTFFWFVDEYKKLVVQLQESAEANLIARRDGLGKVSEAFDTIADLQTYINQCRDKKKSFRDQIDQLKDLVGKERDDYVQALNRVKEDESNLHQLQRPLEELKEKMKCETKKRKPDQWIQGAPSDYVYTTGIDVPSSWLEIDHNQNDFDMAVAAVKSIDPSSFYEVRQYREPPDMVKQVLQLVALLFGEEQSWMSARQLLMRDNFFTDLEFFDRDNVDEKILKELGKKLRPLHPEAVEVVSLAASAFSSWLGAIYRYAVHTKGVRDLKADVQKLEDNIEQAKAELGKKKLLAERLKNVLERSIAKHKQTVEASKKLEKQIQSLERRVDRAEALMETMSEQQQRWKTELKNASRNVKCASGDALLSAATVTYLSHLPQGIRVHLLNDWIEKIQHCGLLIRDSYDFIDVMTTWDERREWRSSNFSSLSDKQSLQNAIILRENGLDKKNGTTLVYDPDNEAERWLRTLNHSTLVVTSAGDPNLESTANEALIKGHTLLIKHAERNNIPYKVKDMLNSILSERHDDFKVFVSYCTPTWMSKSEEFGGKFIDLTLSANVHYRCILDSILTFERPQHAAQLRSLMADVDHHEGEERYIIASIEAKTKAVNGSLIDDPSLLDSLVEFQKLLDGIRHSLSETKHLQEELMANEIPYEKVAWSTARMFAVLNHIAASLKRRTYYISWKNFEQLVNDCLVQKFRGKHLFPNPEARSAELTEALTNIVINDAHQRMSHIDSRLVALLITFDRMEYKKSISINDLVRFSHGAKLEKLIDNSEIEWLNNDTWNILGNLEKECSTYRNIRAAIVQDKDKWEHYFYGDRQIRLIEDVPSFKFLHLSPFDKSILWRICRPELIWEVSRALILHELGIGALLDDDEVKLEEAFHKSSHSKPILILEEEDTLGGLKIAESIQLLARKMHINNRIPVLTCSSDDLSEFKNSLIDCQSQGYWLIIQNVHLTTSSNLQKSLSSVLHSADSVNPSFRLWILSTLNNSEKLPIDLILGSKIVISKYEPISKTAKGKLSLMNSMHNSLKKKLPSVNRSHLKEVNDFLRQAKENNITSANNPKAIEELIEITYDCFDERIIKSSVQGAIEYDDVQLSSPCSGTNPELSKALMKSLKKVVDGGESTYQTLTSLWNDRKTKFIELSKEMVTVNENANSIKHNNTNTFYPIEGLMKAAKRQIKIDVKEAIDKIEYALKIVNGFVTYDSSIDNQMIRANHLNLATDHLKEDRITLESSPNVQSFLQSVIHDYARRNFRDVSSCSFEVLFEDAPKSPYNIQLNQAILFHASLDTENQLTVTVESTDTYTKLQKFSLVATANNSKTRSLYRCPLYYDGQYCVAVPIIVKDNKTACLLQQRGAYISCQSSMCQCHIFKSIRM</sequence>
<evidence type="ECO:0000256" key="5">
    <source>
        <dbReference type="ARBA" id="ARBA00022737"/>
    </source>
</evidence>
<evidence type="ECO:0000256" key="10">
    <source>
        <dbReference type="ARBA" id="ARBA00023175"/>
    </source>
</evidence>
<keyword evidence="4" id="KW-0493">Microtubule</keyword>
<feature type="coiled-coil region" evidence="12">
    <location>
        <begin position="3428"/>
        <end position="3490"/>
    </location>
</feature>
<dbReference type="InterPro" id="IPR041466">
    <property type="entry name" value="Dynein_AAA5_ext"/>
</dbReference>
<dbReference type="GO" id="GO:0005874">
    <property type="term" value="C:microtubule"/>
    <property type="evidence" value="ECO:0007669"/>
    <property type="project" value="UniProtKB-KW"/>
</dbReference>
<dbReference type="GO" id="GO:0030286">
    <property type="term" value="C:dynein complex"/>
    <property type="evidence" value="ECO:0007669"/>
    <property type="project" value="UniProtKB-KW"/>
</dbReference>
<keyword evidence="10" id="KW-0505">Motor protein</keyword>
<organism evidence="22 23">
    <name type="scientific">Dimorphilus gyrociliatus</name>
    <dbReference type="NCBI Taxonomy" id="2664684"/>
    <lineage>
        <taxon>Eukaryota</taxon>
        <taxon>Metazoa</taxon>
        <taxon>Spiralia</taxon>
        <taxon>Lophotrochozoa</taxon>
        <taxon>Annelida</taxon>
        <taxon>Polychaeta</taxon>
        <taxon>Polychaeta incertae sedis</taxon>
        <taxon>Dinophilidae</taxon>
        <taxon>Dimorphilus</taxon>
    </lineage>
</organism>
<feature type="compositionally biased region" description="Polar residues" evidence="13">
    <location>
        <begin position="183"/>
        <end position="199"/>
    </location>
</feature>
<feature type="compositionally biased region" description="Polar residues" evidence="13">
    <location>
        <begin position="2999"/>
        <end position="3008"/>
    </location>
</feature>
<comment type="caution">
    <text evidence="22">The sequence shown here is derived from an EMBL/GenBank/DDBJ whole genome shotgun (WGS) entry which is preliminary data.</text>
</comment>
<evidence type="ECO:0000256" key="2">
    <source>
        <dbReference type="ARBA" id="ARBA00008887"/>
    </source>
</evidence>
<dbReference type="InterPro" id="IPR042222">
    <property type="entry name" value="Dynein_2_N"/>
</dbReference>
<comment type="subcellular location">
    <subcellularLocation>
        <location evidence="1">Cytoplasm</location>
        <location evidence="1">Cytoskeleton</location>
    </subcellularLocation>
</comment>
<evidence type="ECO:0000256" key="11">
    <source>
        <dbReference type="ARBA" id="ARBA00023212"/>
    </source>
</evidence>
<accession>A0A7I8VM78</accession>
<dbReference type="Pfam" id="PF08393">
    <property type="entry name" value="DHC_N2"/>
    <property type="match status" value="1"/>
</dbReference>
<feature type="domain" description="Dynein heavy chain coiled coil stalk" evidence="17">
    <location>
        <begin position="3529"/>
        <end position="3764"/>
    </location>
</feature>
<reference evidence="22 23" key="1">
    <citation type="submission" date="2020-08" db="EMBL/GenBank/DDBJ databases">
        <authorList>
            <person name="Hejnol A."/>
        </authorList>
    </citation>
    <scope>NUCLEOTIDE SEQUENCE [LARGE SCALE GENOMIC DNA]</scope>
</reference>
<evidence type="ECO:0000256" key="9">
    <source>
        <dbReference type="ARBA" id="ARBA00023054"/>
    </source>
</evidence>
<feature type="domain" description="Dynein heavy chain hydrolytic ATP-binding dynein motor region" evidence="16">
    <location>
        <begin position="1963"/>
        <end position="2180"/>
    </location>
</feature>
<feature type="domain" description="Dynein heavy chain region D6 P-loop" evidence="14">
    <location>
        <begin position="4277"/>
        <end position="4373"/>
    </location>
</feature>
<evidence type="ECO:0000256" key="12">
    <source>
        <dbReference type="SAM" id="Coils"/>
    </source>
</evidence>
<dbReference type="InterPro" id="IPR024317">
    <property type="entry name" value="Dynein_heavy_chain_D4_dom"/>
</dbReference>
<dbReference type="Pfam" id="PF12775">
    <property type="entry name" value="AAA_7"/>
    <property type="match status" value="1"/>
</dbReference>
<dbReference type="Gene3D" id="1.20.920.30">
    <property type="match status" value="1"/>
</dbReference>
<feature type="domain" description="Dynein heavy chain AAA module D4" evidence="18">
    <location>
        <begin position="3146"/>
        <end position="3392"/>
    </location>
</feature>
<dbReference type="Pfam" id="PF12780">
    <property type="entry name" value="AAA_8"/>
    <property type="match status" value="1"/>
</dbReference>
<dbReference type="GO" id="GO:0008569">
    <property type="term" value="F:minus-end-directed microtubule motor activity"/>
    <property type="evidence" value="ECO:0007669"/>
    <property type="project" value="InterPro"/>
</dbReference>
<evidence type="ECO:0000259" key="16">
    <source>
        <dbReference type="Pfam" id="PF12774"/>
    </source>
</evidence>
<evidence type="ECO:0000256" key="3">
    <source>
        <dbReference type="ARBA" id="ARBA00022490"/>
    </source>
</evidence>
<comment type="similarity">
    <text evidence="2">Belongs to the dynein heavy chain family.</text>
</comment>
<dbReference type="EMBL" id="CAJFCJ010000007">
    <property type="protein sequence ID" value="CAD5117394.1"/>
    <property type="molecule type" value="Genomic_DNA"/>
</dbReference>
<keyword evidence="5" id="KW-0677">Repeat</keyword>
<keyword evidence="8" id="KW-0243">Dynein</keyword>
<dbReference type="InterPro" id="IPR027417">
    <property type="entry name" value="P-loop_NTPase"/>
</dbReference>
<keyword evidence="23" id="KW-1185">Reference proteome</keyword>
<evidence type="ECO:0000256" key="6">
    <source>
        <dbReference type="ARBA" id="ARBA00022741"/>
    </source>
</evidence>
<feature type="compositionally biased region" description="Acidic residues" evidence="13">
    <location>
        <begin position="2931"/>
        <end position="2946"/>
    </location>
</feature>
<protein>
    <submittedName>
        <fullName evidence="22">DgyrCDS6168</fullName>
    </submittedName>
</protein>
<evidence type="ECO:0000259" key="15">
    <source>
        <dbReference type="Pfam" id="PF08393"/>
    </source>
</evidence>
<evidence type="ECO:0000256" key="8">
    <source>
        <dbReference type="ARBA" id="ARBA00023017"/>
    </source>
</evidence>
<feature type="compositionally biased region" description="Low complexity" evidence="13">
    <location>
        <begin position="2986"/>
        <end position="2998"/>
    </location>
</feature>
<evidence type="ECO:0000259" key="17">
    <source>
        <dbReference type="Pfam" id="PF12777"/>
    </source>
</evidence>
<evidence type="ECO:0000259" key="21">
    <source>
        <dbReference type="Pfam" id="PF22597"/>
    </source>
</evidence>
<dbReference type="Pfam" id="PF17852">
    <property type="entry name" value="Dynein_AAA_lid"/>
    <property type="match status" value="1"/>
</dbReference>
<dbReference type="InterPro" id="IPR024743">
    <property type="entry name" value="Dynein_HC_stalk"/>
</dbReference>
<name>A0A7I8VM78_9ANNE</name>
<dbReference type="Pfam" id="PF22597">
    <property type="entry name" value="DYN_lid"/>
    <property type="match status" value="1"/>
</dbReference>
<keyword evidence="3" id="KW-0963">Cytoplasm</keyword>
<keyword evidence="6" id="KW-0547">Nucleotide-binding</keyword>
<proteinExistence type="inferred from homology"/>